<dbReference type="InterPro" id="IPR041586">
    <property type="entry name" value="PsrA_TetR_C"/>
</dbReference>
<dbReference type="SUPFAM" id="SSF46689">
    <property type="entry name" value="Homeodomain-like"/>
    <property type="match status" value="1"/>
</dbReference>
<dbReference type="Proteomes" id="UP000241808">
    <property type="component" value="Unassembled WGS sequence"/>
</dbReference>
<dbReference type="Gene3D" id="1.10.357.10">
    <property type="entry name" value="Tetracycline Repressor, domain 2"/>
    <property type="match status" value="1"/>
</dbReference>
<dbReference type="InterPro" id="IPR009057">
    <property type="entry name" value="Homeodomain-like_sf"/>
</dbReference>
<organism evidence="4 5">
    <name type="scientific">Phreatobacter oligotrophus</name>
    <dbReference type="NCBI Taxonomy" id="1122261"/>
    <lineage>
        <taxon>Bacteria</taxon>
        <taxon>Pseudomonadati</taxon>
        <taxon>Pseudomonadota</taxon>
        <taxon>Alphaproteobacteria</taxon>
        <taxon>Hyphomicrobiales</taxon>
        <taxon>Phreatobacteraceae</taxon>
        <taxon>Phreatobacter</taxon>
    </lineage>
</organism>
<evidence type="ECO:0000313" key="5">
    <source>
        <dbReference type="Proteomes" id="UP000241808"/>
    </source>
</evidence>
<comment type="caution">
    <text evidence="4">The sequence shown here is derived from an EMBL/GenBank/DDBJ whole genome shotgun (WGS) entry which is preliminary data.</text>
</comment>
<dbReference type="GO" id="GO:0003700">
    <property type="term" value="F:DNA-binding transcription factor activity"/>
    <property type="evidence" value="ECO:0007669"/>
    <property type="project" value="TreeGrafter"/>
</dbReference>
<proteinExistence type="predicted"/>
<dbReference type="AlphaFoldDB" id="A0A2T4Z136"/>
<gene>
    <name evidence="4" type="ORF">C8P69_10675</name>
</gene>
<accession>A0A2T4Z136</accession>
<evidence type="ECO:0000259" key="3">
    <source>
        <dbReference type="PROSITE" id="PS50977"/>
    </source>
</evidence>
<dbReference type="Pfam" id="PF17939">
    <property type="entry name" value="TetR_C_30"/>
    <property type="match status" value="1"/>
</dbReference>
<dbReference type="InterPro" id="IPR001647">
    <property type="entry name" value="HTH_TetR"/>
</dbReference>
<evidence type="ECO:0000313" key="4">
    <source>
        <dbReference type="EMBL" id="PTM53422.1"/>
    </source>
</evidence>
<dbReference type="InterPro" id="IPR036271">
    <property type="entry name" value="Tet_transcr_reg_TetR-rel_C_sf"/>
</dbReference>
<evidence type="ECO:0000256" key="2">
    <source>
        <dbReference type="PROSITE-ProRule" id="PRU00335"/>
    </source>
</evidence>
<dbReference type="PROSITE" id="PS50977">
    <property type="entry name" value="HTH_TETR_2"/>
    <property type="match status" value="1"/>
</dbReference>
<dbReference type="EMBL" id="PZZL01000006">
    <property type="protein sequence ID" value="PTM53422.1"/>
    <property type="molecule type" value="Genomic_DNA"/>
</dbReference>
<feature type="DNA-binding region" description="H-T-H motif" evidence="2">
    <location>
        <begin position="34"/>
        <end position="53"/>
    </location>
</feature>
<dbReference type="InterPro" id="IPR050109">
    <property type="entry name" value="HTH-type_TetR-like_transc_reg"/>
</dbReference>
<dbReference type="PRINTS" id="PR00455">
    <property type="entry name" value="HTHTETR"/>
</dbReference>
<dbReference type="GO" id="GO:0000976">
    <property type="term" value="F:transcription cis-regulatory region binding"/>
    <property type="evidence" value="ECO:0007669"/>
    <property type="project" value="TreeGrafter"/>
</dbReference>
<dbReference type="SUPFAM" id="SSF48498">
    <property type="entry name" value="Tetracyclin repressor-like, C-terminal domain"/>
    <property type="match status" value="1"/>
</dbReference>
<dbReference type="RefSeq" id="WP_281260051.1">
    <property type="nucleotide sequence ID" value="NZ_PZZL01000006.1"/>
</dbReference>
<dbReference type="PROSITE" id="PS01081">
    <property type="entry name" value="HTH_TETR_1"/>
    <property type="match status" value="1"/>
</dbReference>
<evidence type="ECO:0000256" key="1">
    <source>
        <dbReference type="ARBA" id="ARBA00023125"/>
    </source>
</evidence>
<dbReference type="PANTHER" id="PTHR30055">
    <property type="entry name" value="HTH-TYPE TRANSCRIPTIONAL REGULATOR RUTR"/>
    <property type="match status" value="1"/>
</dbReference>
<name>A0A2T4Z136_9HYPH</name>
<keyword evidence="5" id="KW-1185">Reference proteome</keyword>
<sequence>MAAAPAGPSRTSSREEILNAAEEVFAARGYAGASMRAIAEAAGVAQALLHYHFRTKEGLFEAMFLRRAAAINRIRIARLDAMLARGRPSVEDIIEALLRPAVETGDEPNQGGPRFAALILELTTADADWQRDLMARAYDAMADRFIAALMTALPGLDRASATWGYLFVVGAALSQMPTTGRAHRLSRGAADDADSDAMIARAIVFAAAGLRALAVPTPDAFET</sequence>
<reference evidence="4 5" key="1">
    <citation type="submission" date="2018-04" db="EMBL/GenBank/DDBJ databases">
        <title>Genomic Encyclopedia of Archaeal and Bacterial Type Strains, Phase II (KMG-II): from individual species to whole genera.</title>
        <authorList>
            <person name="Goeker M."/>
        </authorList>
    </citation>
    <scope>NUCLEOTIDE SEQUENCE [LARGE SCALE GENOMIC DNA]</scope>
    <source>
        <strain evidence="4 5">DSM 25521</strain>
    </source>
</reference>
<dbReference type="PANTHER" id="PTHR30055:SF235">
    <property type="entry name" value="TRANSCRIPTIONAL REGULATORY PROTEIN"/>
    <property type="match status" value="1"/>
</dbReference>
<keyword evidence="1 2" id="KW-0238">DNA-binding</keyword>
<dbReference type="InterPro" id="IPR023772">
    <property type="entry name" value="DNA-bd_HTH_TetR-type_CS"/>
</dbReference>
<feature type="domain" description="HTH tetR-type" evidence="3">
    <location>
        <begin position="11"/>
        <end position="71"/>
    </location>
</feature>
<protein>
    <submittedName>
        <fullName evidence="4">TetR family transcriptional regulator</fullName>
    </submittedName>
</protein>
<dbReference type="Pfam" id="PF00440">
    <property type="entry name" value="TetR_N"/>
    <property type="match status" value="1"/>
</dbReference>